<evidence type="ECO:0000313" key="1">
    <source>
        <dbReference type="EMBL" id="QHN40020.1"/>
    </source>
</evidence>
<gene>
    <name evidence="1" type="ORF">GII30_13420</name>
</gene>
<protein>
    <submittedName>
        <fullName evidence="1">Uncharacterized protein</fullName>
    </submittedName>
</protein>
<organism evidence="1">
    <name type="scientific">Gordonia amarae</name>
    <dbReference type="NCBI Taxonomy" id="36821"/>
    <lineage>
        <taxon>Bacteria</taxon>
        <taxon>Bacillati</taxon>
        <taxon>Actinomycetota</taxon>
        <taxon>Actinomycetes</taxon>
        <taxon>Mycobacteriales</taxon>
        <taxon>Gordoniaceae</taxon>
        <taxon>Gordonia</taxon>
    </lineage>
</organism>
<sequence length="68" mass="7286">MTELPDSFAADSTEHAVVGTVRHLLAQVDELQQAGSDGFDLVGLAKQSALLERAHDELTEALEGVERP</sequence>
<reference evidence="1" key="1">
    <citation type="journal article" date="2021" name="Nat. Microbiol.">
        <title>Cocultivation of an ultrasmall environmental parasitic bacterium with lytic ability against bacteria associated with wastewater foams.</title>
        <authorList>
            <person name="Batinovic S."/>
            <person name="Rose J.J.A."/>
            <person name="Ratcliffe J."/>
            <person name="Seviour R.J."/>
            <person name="Petrovski S."/>
        </authorList>
    </citation>
    <scope>NUCLEOTIDE SEQUENCE</scope>
    <source>
        <strain evidence="1">CON44</strain>
    </source>
</reference>
<proteinExistence type="predicted"/>
<name>A0A857KP08_9ACTN</name>
<dbReference type="RefSeq" id="WP_005182844.1">
    <property type="nucleotide sequence ID" value="NZ_CP045804.1"/>
</dbReference>
<dbReference type="AlphaFoldDB" id="A0A857KP08"/>
<accession>A0A857KP08</accession>
<dbReference type="EMBL" id="CP045810">
    <property type="protein sequence ID" value="QHN40020.1"/>
    <property type="molecule type" value="Genomic_DNA"/>
</dbReference>